<dbReference type="Proteomes" id="UP000008021">
    <property type="component" value="Chromosome 11"/>
</dbReference>
<dbReference type="Gramene" id="OMERI11G16740.1">
    <property type="protein sequence ID" value="OMERI11G16740.1"/>
    <property type="gene ID" value="OMERI11G16740"/>
</dbReference>
<dbReference type="HOGENOM" id="CLU_1920444_0_0_1"/>
<organism evidence="1">
    <name type="scientific">Oryza meridionalis</name>
    <dbReference type="NCBI Taxonomy" id="40149"/>
    <lineage>
        <taxon>Eukaryota</taxon>
        <taxon>Viridiplantae</taxon>
        <taxon>Streptophyta</taxon>
        <taxon>Embryophyta</taxon>
        <taxon>Tracheophyta</taxon>
        <taxon>Spermatophyta</taxon>
        <taxon>Magnoliopsida</taxon>
        <taxon>Liliopsida</taxon>
        <taxon>Poales</taxon>
        <taxon>Poaceae</taxon>
        <taxon>BOP clade</taxon>
        <taxon>Oryzoideae</taxon>
        <taxon>Oryzeae</taxon>
        <taxon>Oryzinae</taxon>
        <taxon>Oryza</taxon>
    </lineage>
</organism>
<accession>A0A0E0F7T7</accession>
<protein>
    <submittedName>
        <fullName evidence="1">Uncharacterized protein</fullName>
    </submittedName>
</protein>
<evidence type="ECO:0000313" key="2">
    <source>
        <dbReference type="Proteomes" id="UP000008021"/>
    </source>
</evidence>
<name>A0A0E0F7T7_9ORYZ</name>
<reference evidence="1" key="1">
    <citation type="submission" date="2015-04" db="UniProtKB">
        <authorList>
            <consortium name="EnsemblPlants"/>
        </authorList>
    </citation>
    <scope>IDENTIFICATION</scope>
</reference>
<reference evidence="1" key="2">
    <citation type="submission" date="2018-05" db="EMBL/GenBank/DDBJ databases">
        <title>OmerRS3 (Oryza meridionalis Reference Sequence Version 3).</title>
        <authorList>
            <person name="Zhang J."/>
            <person name="Kudrna D."/>
            <person name="Lee S."/>
            <person name="Talag J."/>
            <person name="Welchert J."/>
            <person name="Wing R.A."/>
        </authorList>
    </citation>
    <scope>NUCLEOTIDE SEQUENCE [LARGE SCALE GENOMIC DNA]</scope>
    <source>
        <strain evidence="1">cv. OR44</strain>
    </source>
</reference>
<dbReference type="EnsemblPlants" id="OMERI11G16740.1">
    <property type="protein sequence ID" value="OMERI11G16740.1"/>
    <property type="gene ID" value="OMERI11G16740"/>
</dbReference>
<proteinExistence type="predicted"/>
<sequence length="132" mass="15327">MKPHHRQQTKGRCSCRFRLQQADEGVLLSSPIAMEILEGWMIALIRPLYLVLQCTLPVHLATTQANLVALIDSPCYSKDAESKYQTYYNKRSYMYAWSSISMCQILYIPDFHRTNECFPLHILPIFVIHMCA</sequence>
<dbReference type="AlphaFoldDB" id="A0A0E0F7T7"/>
<keyword evidence="2" id="KW-1185">Reference proteome</keyword>
<evidence type="ECO:0000313" key="1">
    <source>
        <dbReference type="EnsemblPlants" id="OMERI11G16740.1"/>
    </source>
</evidence>